<comment type="caution">
    <text evidence="1">The sequence shown here is derived from an EMBL/GenBank/DDBJ whole genome shotgun (WGS) entry which is preliminary data.</text>
</comment>
<sequence>MMSGYHFCGTPYQHLVEFMSDEIRCFQENDVSAC</sequence>
<organism evidence="1 2">
    <name type="scientific">Trichinella pseudospiralis</name>
    <name type="common">Parasitic roundworm</name>
    <dbReference type="NCBI Taxonomy" id="6337"/>
    <lineage>
        <taxon>Eukaryota</taxon>
        <taxon>Metazoa</taxon>
        <taxon>Ecdysozoa</taxon>
        <taxon>Nematoda</taxon>
        <taxon>Enoplea</taxon>
        <taxon>Dorylaimia</taxon>
        <taxon>Trichinellida</taxon>
        <taxon>Trichinellidae</taxon>
        <taxon>Trichinella</taxon>
    </lineage>
</organism>
<name>A0A0V1DT25_TRIPS</name>
<protein>
    <submittedName>
        <fullName evidence="1">Uncharacterized protein</fullName>
    </submittedName>
</protein>
<evidence type="ECO:0000313" key="1">
    <source>
        <dbReference type="EMBL" id="KRY64438.1"/>
    </source>
</evidence>
<dbReference type="EMBL" id="JYDT01001530">
    <property type="protein sequence ID" value="KRY64438.1"/>
    <property type="molecule type" value="Genomic_DNA"/>
</dbReference>
<dbReference type="AlphaFoldDB" id="A0A0V1DT25"/>
<accession>A0A0V1DT25</accession>
<reference evidence="1 2" key="1">
    <citation type="submission" date="2015-01" db="EMBL/GenBank/DDBJ databases">
        <title>Evolution of Trichinella species and genotypes.</title>
        <authorList>
            <person name="Korhonen P.K."/>
            <person name="Edoardo P."/>
            <person name="Giuseppe L.R."/>
            <person name="Gasser R.B."/>
        </authorList>
    </citation>
    <scope>NUCLEOTIDE SEQUENCE [LARGE SCALE GENOMIC DNA]</scope>
    <source>
        <strain evidence="1">ISS470</strain>
    </source>
</reference>
<keyword evidence="2" id="KW-1185">Reference proteome</keyword>
<dbReference type="Proteomes" id="UP000054995">
    <property type="component" value="Unassembled WGS sequence"/>
</dbReference>
<proteinExistence type="predicted"/>
<evidence type="ECO:0000313" key="2">
    <source>
        <dbReference type="Proteomes" id="UP000054995"/>
    </source>
</evidence>
<gene>
    <name evidence="1" type="ORF">T4D_6081</name>
</gene>